<evidence type="ECO:0000313" key="1">
    <source>
        <dbReference type="EMBL" id="KAF0983591.1"/>
    </source>
</evidence>
<dbReference type="VEuPathDB" id="AmoebaDB:FDP41_010656"/>
<evidence type="ECO:0000313" key="2">
    <source>
        <dbReference type="Proteomes" id="UP000444721"/>
    </source>
</evidence>
<reference evidence="1 2" key="1">
    <citation type="journal article" date="2019" name="Sci. Rep.">
        <title>Nanopore sequencing improves the draft genome of the human pathogenic amoeba Naegleria fowleri.</title>
        <authorList>
            <person name="Liechti N."/>
            <person name="Schurch N."/>
            <person name="Bruggmann R."/>
            <person name="Wittwer M."/>
        </authorList>
    </citation>
    <scope>NUCLEOTIDE SEQUENCE [LARGE SCALE GENOMIC DNA]</scope>
    <source>
        <strain evidence="1 2">ATCC 30894</strain>
    </source>
</reference>
<dbReference type="VEuPathDB" id="AmoebaDB:NfTy_013810"/>
<protein>
    <submittedName>
        <fullName evidence="1">Uncharacterized protein</fullName>
    </submittedName>
</protein>
<organism evidence="1 2">
    <name type="scientific">Naegleria fowleri</name>
    <name type="common">Brain eating amoeba</name>
    <dbReference type="NCBI Taxonomy" id="5763"/>
    <lineage>
        <taxon>Eukaryota</taxon>
        <taxon>Discoba</taxon>
        <taxon>Heterolobosea</taxon>
        <taxon>Tetramitia</taxon>
        <taxon>Eutetramitia</taxon>
        <taxon>Vahlkampfiidae</taxon>
        <taxon>Naegleria</taxon>
    </lineage>
</organism>
<dbReference type="RefSeq" id="XP_044568304.1">
    <property type="nucleotide sequence ID" value="XM_044700978.1"/>
</dbReference>
<dbReference type="VEuPathDB" id="AmoebaDB:NF0082220"/>
<dbReference type="EMBL" id="VFQX01000006">
    <property type="protein sequence ID" value="KAF0983591.1"/>
    <property type="molecule type" value="Genomic_DNA"/>
</dbReference>
<dbReference type="GeneID" id="68117871"/>
<gene>
    <name evidence="1" type="ORF">FDP41_010656</name>
</gene>
<dbReference type="SUPFAM" id="SSF52047">
    <property type="entry name" value="RNI-like"/>
    <property type="match status" value="1"/>
</dbReference>
<name>A0A6A5C8V3_NAEFO</name>
<dbReference type="Proteomes" id="UP000444721">
    <property type="component" value="Unassembled WGS sequence"/>
</dbReference>
<sequence length="758" mass="88170">MDITTPEWTHLFVHHIFDFMTGSELLNQTCLVCSIFNHLVKMYISKQTIHVWKMESNARKFSLKKTDKLLEMILPLLDNDQIHSLQEYDTLSCIQYMPNIVFESMFYNILSSELNEDERRQVSRFMKHTVEAGPFLLSQDNSHKSSEIRGGYSLRMQYEDEEPVSYLLSEFTNHTKIHTLHIETNSPSFYHSFQKQKLFRKYEETILNQIFLYRSLILKANDDLDERICQAINPHAQHVTLTFNTYTMSKIASICNRFDSYNIKALLRIESNAQHRSTANTSQFLTLFDVILEFTSSKGFKIQNTSKLSSNSSSSHVLFRDEISCIKKLSILDSQPIDIIPTGLEELRLERIHFKDGSEFIQLLRGNCDSLETLHLCNIIIPYHSFFVLNGKPFSFPKLKHLIIDGCSMDGEETTLNTNDSDNNKPGVASWKRIFDLNQSSAQLQTLTFKRNIPELTHLPFSRICSLKQLVWEQLENVEDFKRLSQFPYLVDLQLIYNREFDQIALFHLGDKLKYLTRFIISGKINSPILAAKELQNALSSFSMKNATRFIHLDKQELFSKKDDERDYQFELSMNHMNMKADQKKMSQLNIISILIHLGSSLQHDNTQPYANLSPFSEYFKSIFFEGLFPCVIYSRFLSSGLKFKNFVVSNFDMVIEVLVPLLLYHPKLQWVTSSRTTTFASPSHQTFTDFSMKISSCQADLLSGGRDLDIHNNNGLVMLVLFVEKEQIIHVTCELNPNNLTPKRLKEIEQNWIKIYR</sequence>
<dbReference type="AlphaFoldDB" id="A0A6A5C8V3"/>
<comment type="caution">
    <text evidence="1">The sequence shown here is derived from an EMBL/GenBank/DDBJ whole genome shotgun (WGS) entry which is preliminary data.</text>
</comment>
<keyword evidence="2" id="KW-1185">Reference proteome</keyword>
<accession>A0A6A5C8V3</accession>
<proteinExistence type="predicted"/>